<evidence type="ECO:0000313" key="3">
    <source>
        <dbReference type="Proteomes" id="UP001163156"/>
    </source>
</evidence>
<evidence type="ECO:0000256" key="1">
    <source>
        <dbReference type="SAM" id="MobiDB-lite"/>
    </source>
</evidence>
<organism evidence="2 3">
    <name type="scientific">Algoriphagus halophytocola</name>
    <dbReference type="NCBI Taxonomy" id="2991499"/>
    <lineage>
        <taxon>Bacteria</taxon>
        <taxon>Pseudomonadati</taxon>
        <taxon>Bacteroidota</taxon>
        <taxon>Cytophagia</taxon>
        <taxon>Cytophagales</taxon>
        <taxon>Cyclobacteriaceae</taxon>
        <taxon>Algoriphagus</taxon>
    </lineage>
</organism>
<evidence type="ECO:0000313" key="2">
    <source>
        <dbReference type="EMBL" id="UZD22607.1"/>
    </source>
</evidence>
<gene>
    <name evidence="2" type="ORF">OM944_18390</name>
</gene>
<keyword evidence="3" id="KW-1185">Reference proteome</keyword>
<reference evidence="2" key="1">
    <citation type="submission" date="2022-10" db="EMBL/GenBank/DDBJ databases">
        <title>Algoriphagus sp. a novel bacteria isolate from halophytes salicornia europaea.</title>
        <authorList>
            <person name="Peng Y."/>
            <person name="Jiang L."/>
            <person name="Lee J."/>
        </authorList>
    </citation>
    <scope>NUCLEOTIDE SEQUENCE</scope>
    <source>
        <strain evidence="2">TR-M5</strain>
    </source>
</reference>
<feature type="region of interest" description="Disordered" evidence="1">
    <location>
        <begin position="1"/>
        <end position="26"/>
    </location>
</feature>
<accession>A0ABY6MFP3</accession>
<dbReference type="Proteomes" id="UP001163156">
    <property type="component" value="Chromosome"/>
</dbReference>
<name>A0ABY6MFP3_9BACT</name>
<sequence length="78" mass="8780">MDIRNDASNQYFSAQQTRSPKTPSGAGQAEVASNLKFNISYAAFAYLLAEKRIYIFSNLSNFNFSIYHPNDYLCSLLA</sequence>
<protein>
    <submittedName>
        <fullName evidence="2">Uncharacterized protein</fullName>
    </submittedName>
</protein>
<dbReference type="EMBL" id="CP110226">
    <property type="protein sequence ID" value="UZD22607.1"/>
    <property type="molecule type" value="Genomic_DNA"/>
</dbReference>
<proteinExistence type="predicted"/>
<feature type="compositionally biased region" description="Polar residues" evidence="1">
    <location>
        <begin position="1"/>
        <end position="22"/>
    </location>
</feature>
<dbReference type="RefSeq" id="WP_264809126.1">
    <property type="nucleotide sequence ID" value="NZ_CP110226.1"/>
</dbReference>